<evidence type="ECO:0000313" key="1">
    <source>
        <dbReference type="EMBL" id="MBC5728149.1"/>
    </source>
</evidence>
<evidence type="ECO:0000313" key="2">
    <source>
        <dbReference type="Proteomes" id="UP000636755"/>
    </source>
</evidence>
<name>A0ABR7HKT5_9FIRM</name>
<proteinExistence type="predicted"/>
<protein>
    <recommendedName>
        <fullName evidence="3">DUF3168 domain-containing protein</fullName>
    </recommendedName>
</protein>
<dbReference type="EMBL" id="JACOPS010000002">
    <property type="protein sequence ID" value="MBC5728149.1"/>
    <property type="molecule type" value="Genomic_DNA"/>
</dbReference>
<keyword evidence="2" id="KW-1185">Reference proteome</keyword>
<organism evidence="1 2">
    <name type="scientific">Ruminococcus intestinalis</name>
    <dbReference type="NCBI Taxonomy" id="2763066"/>
    <lineage>
        <taxon>Bacteria</taxon>
        <taxon>Bacillati</taxon>
        <taxon>Bacillota</taxon>
        <taxon>Clostridia</taxon>
        <taxon>Eubacteriales</taxon>
        <taxon>Oscillospiraceae</taxon>
        <taxon>Ruminococcus</taxon>
    </lineage>
</organism>
<gene>
    <name evidence="1" type="ORF">H8R91_06390</name>
</gene>
<comment type="caution">
    <text evidence="1">The sequence shown here is derived from an EMBL/GenBank/DDBJ whole genome shotgun (WGS) entry which is preliminary data.</text>
</comment>
<sequence length="126" mass="13884">MKVNTEAFITALTERVNTILPTTYEEAPIKNAPPLFAVVSGINIIDLESGDLASFYIDVWADEKAADATIKLERACDSLRNGLYNAIIAAPGLYGHIGFDNQNTVADSEFDIAHRRLALSARLFYY</sequence>
<evidence type="ECO:0008006" key="3">
    <source>
        <dbReference type="Google" id="ProtNLM"/>
    </source>
</evidence>
<accession>A0ABR7HKT5</accession>
<dbReference type="Proteomes" id="UP000636755">
    <property type="component" value="Unassembled WGS sequence"/>
</dbReference>
<reference evidence="1 2" key="1">
    <citation type="submission" date="2020-08" db="EMBL/GenBank/DDBJ databases">
        <title>Genome public.</title>
        <authorList>
            <person name="Liu C."/>
            <person name="Sun Q."/>
        </authorList>
    </citation>
    <scope>NUCLEOTIDE SEQUENCE [LARGE SCALE GENOMIC DNA]</scope>
    <source>
        <strain evidence="1 2">NSJ-71</strain>
    </source>
</reference>
<dbReference type="RefSeq" id="WP_186935314.1">
    <property type="nucleotide sequence ID" value="NZ_JACOPS010000002.1"/>
</dbReference>